<name>A0ACB9RMV4_9MYRT</name>
<accession>A0ACB9RMV4</accession>
<proteinExistence type="predicted"/>
<evidence type="ECO:0000313" key="1">
    <source>
        <dbReference type="EMBL" id="KAI4380370.1"/>
    </source>
</evidence>
<dbReference type="EMBL" id="CM042882">
    <property type="protein sequence ID" value="KAI4380370.1"/>
    <property type="molecule type" value="Genomic_DNA"/>
</dbReference>
<comment type="caution">
    <text evidence="1">The sequence shown here is derived from an EMBL/GenBank/DDBJ whole genome shotgun (WGS) entry which is preliminary data.</text>
</comment>
<sequence>MQSMVAQVPTETSTAGKAQTASVKASKGSSASVVDADSSATTKIAPAKSIDAEHESSEREGFSPTRDVATPEDDQTSGDKDLSQDDETNLPEEKDLTKDNAEDEIEVTDVHLVEKPRYPVTGVASRIRGKCSLPGTPKSGPSGTKIQKLAGDSDVFVPEVDQYVSMAEINHILADDLMTHRNQDGRNVTAFKRVKQFNANLNFYKEDSNIKFNRAVIDEKDFIFSVFYACRLFNADPVNNPMVINEGKLEAYQVINDGVPISPNGYLQNTALNFSNRMLHKVVMSCLASRVRSIDSVMPRDWNLMVHLENGIPENLRSIVFSLMASSIKDESMVLPFAHVITAMLKFYGDDVKPLNKMDVWTTQVIGANSVDSMGFQFVNDAFVKKPSRREIAAFVCGKAASVEKQSMLSVRRWLVIQRLMLLPQSFGT</sequence>
<gene>
    <name evidence="1" type="ORF">MLD38_006568</name>
</gene>
<evidence type="ECO:0000313" key="2">
    <source>
        <dbReference type="Proteomes" id="UP001057402"/>
    </source>
</evidence>
<keyword evidence="2" id="KW-1185">Reference proteome</keyword>
<dbReference type="Proteomes" id="UP001057402">
    <property type="component" value="Chromosome 3"/>
</dbReference>
<protein>
    <submittedName>
        <fullName evidence="1">Uncharacterized protein</fullName>
    </submittedName>
</protein>
<reference evidence="2" key="1">
    <citation type="journal article" date="2023" name="Front. Plant Sci.">
        <title>Chromosomal-level genome assembly of Melastoma candidum provides insights into trichome evolution.</title>
        <authorList>
            <person name="Zhong Y."/>
            <person name="Wu W."/>
            <person name="Sun C."/>
            <person name="Zou P."/>
            <person name="Liu Y."/>
            <person name="Dai S."/>
            <person name="Zhou R."/>
        </authorList>
    </citation>
    <scope>NUCLEOTIDE SEQUENCE [LARGE SCALE GENOMIC DNA]</scope>
</reference>
<organism evidence="1 2">
    <name type="scientific">Melastoma candidum</name>
    <dbReference type="NCBI Taxonomy" id="119954"/>
    <lineage>
        <taxon>Eukaryota</taxon>
        <taxon>Viridiplantae</taxon>
        <taxon>Streptophyta</taxon>
        <taxon>Embryophyta</taxon>
        <taxon>Tracheophyta</taxon>
        <taxon>Spermatophyta</taxon>
        <taxon>Magnoliopsida</taxon>
        <taxon>eudicotyledons</taxon>
        <taxon>Gunneridae</taxon>
        <taxon>Pentapetalae</taxon>
        <taxon>rosids</taxon>
        <taxon>malvids</taxon>
        <taxon>Myrtales</taxon>
        <taxon>Melastomataceae</taxon>
        <taxon>Melastomatoideae</taxon>
        <taxon>Melastomateae</taxon>
        <taxon>Melastoma</taxon>
    </lineage>
</organism>